<dbReference type="Proteomes" id="UP001138540">
    <property type="component" value="Unassembled WGS sequence"/>
</dbReference>
<dbReference type="SUPFAM" id="SSF89623">
    <property type="entry name" value="Ribose/Galactose isomerase RpiB/AlsB"/>
    <property type="match status" value="1"/>
</dbReference>
<dbReference type="NCBIfam" id="TIGR00689">
    <property type="entry name" value="rpiB_lacA_lacB"/>
    <property type="match status" value="1"/>
</dbReference>
<dbReference type="PANTHER" id="PTHR30345:SF0">
    <property type="entry name" value="DNA DAMAGE-REPAIR_TOLERATION PROTEIN DRT102"/>
    <property type="match status" value="1"/>
</dbReference>
<dbReference type="Pfam" id="PF02502">
    <property type="entry name" value="LacAB_rpiB"/>
    <property type="match status" value="1"/>
</dbReference>
<evidence type="ECO:0000256" key="1">
    <source>
        <dbReference type="ARBA" id="ARBA00008754"/>
    </source>
</evidence>
<dbReference type="Gene3D" id="3.40.1400.10">
    <property type="entry name" value="Sugar-phosphate isomerase, RpiB/LacA/LacB"/>
    <property type="match status" value="1"/>
</dbReference>
<dbReference type="GO" id="GO:0004751">
    <property type="term" value="F:ribose-5-phosphate isomerase activity"/>
    <property type="evidence" value="ECO:0007669"/>
    <property type="project" value="UniProtKB-EC"/>
</dbReference>
<evidence type="ECO:0000256" key="2">
    <source>
        <dbReference type="ARBA" id="ARBA00023235"/>
    </source>
</evidence>
<dbReference type="EC" id="5.3.1.6" evidence="3"/>
<evidence type="ECO:0000313" key="4">
    <source>
        <dbReference type="Proteomes" id="UP001138540"/>
    </source>
</evidence>
<dbReference type="PIRSF" id="PIRSF005384">
    <property type="entry name" value="RpiB_LacA_B"/>
    <property type="match status" value="1"/>
</dbReference>
<dbReference type="NCBIfam" id="TIGR01120">
    <property type="entry name" value="rpiB"/>
    <property type="match status" value="1"/>
</dbReference>
<accession>A0ABR6NIR9</accession>
<gene>
    <name evidence="3" type="ORF">HNP60_002980</name>
</gene>
<name>A0ABR6NIR9_9SPHN</name>
<dbReference type="NCBIfam" id="NF004051">
    <property type="entry name" value="PRK05571.1"/>
    <property type="match status" value="1"/>
</dbReference>
<dbReference type="RefSeq" id="WP_184155152.1">
    <property type="nucleotide sequence ID" value="NZ_JACHKA010000001.1"/>
</dbReference>
<dbReference type="InterPro" id="IPR004785">
    <property type="entry name" value="RpiB"/>
</dbReference>
<dbReference type="PANTHER" id="PTHR30345">
    <property type="entry name" value="RIBOSE-5-PHOSPHATE ISOMERASE B"/>
    <property type="match status" value="1"/>
</dbReference>
<evidence type="ECO:0000313" key="3">
    <source>
        <dbReference type="EMBL" id="MBB5987006.1"/>
    </source>
</evidence>
<dbReference type="InterPro" id="IPR003500">
    <property type="entry name" value="RpiB_LacA_LacB"/>
</dbReference>
<dbReference type="InterPro" id="IPR036569">
    <property type="entry name" value="RpiB_LacA_LacB_sf"/>
</dbReference>
<organism evidence="3 4">
    <name type="scientific">Sphingobium lignivorans</name>
    <dbReference type="NCBI Taxonomy" id="2735886"/>
    <lineage>
        <taxon>Bacteria</taxon>
        <taxon>Pseudomonadati</taxon>
        <taxon>Pseudomonadota</taxon>
        <taxon>Alphaproteobacteria</taxon>
        <taxon>Sphingomonadales</taxon>
        <taxon>Sphingomonadaceae</taxon>
        <taxon>Sphingobium</taxon>
    </lineage>
</organism>
<protein>
    <submittedName>
        <fullName evidence="3">Ribose 5-phosphate isomerase B</fullName>
        <ecNumber evidence="3">5.3.1.6</ecNumber>
    </submittedName>
</protein>
<proteinExistence type="inferred from homology"/>
<reference evidence="3 4" key="1">
    <citation type="submission" date="2020-08" db="EMBL/GenBank/DDBJ databases">
        <title>Exploring microbial biodiversity for novel pathways involved in the catabolism of aromatic compounds derived from lignin.</title>
        <authorList>
            <person name="Elkins J."/>
        </authorList>
    </citation>
    <scope>NUCLEOTIDE SEQUENCE [LARGE SCALE GENOMIC DNA]</scope>
    <source>
        <strain evidence="3 4">B1D3A</strain>
    </source>
</reference>
<dbReference type="EMBL" id="JACHKA010000001">
    <property type="protein sequence ID" value="MBB5987006.1"/>
    <property type="molecule type" value="Genomic_DNA"/>
</dbReference>
<comment type="similarity">
    <text evidence="1">Belongs to the LacAB/RpiB family.</text>
</comment>
<keyword evidence="4" id="KW-1185">Reference proteome</keyword>
<keyword evidence="2 3" id="KW-0413">Isomerase</keyword>
<sequence length="150" mass="15698">MRIAIASDHAAVALRTALADWLREAGHEVADLGPAEGESVDYPDYGYKLAEEVAAGRAERGIALCGSGIGISIAVNRHPVCRCALVSEPLSARLSREHNDANVLALGARLIGIEMAKACVEAFLATPFGGDRHARRVGKLGHPPVPAAVD</sequence>
<comment type="caution">
    <text evidence="3">The sequence shown here is derived from an EMBL/GenBank/DDBJ whole genome shotgun (WGS) entry which is preliminary data.</text>
</comment>